<evidence type="ECO:0000256" key="16">
    <source>
        <dbReference type="ARBA" id="ARBA00060750"/>
    </source>
</evidence>
<dbReference type="GO" id="GO:0005524">
    <property type="term" value="F:ATP binding"/>
    <property type="evidence" value="ECO:0007669"/>
    <property type="project" value="UniProtKB-UniRule"/>
</dbReference>
<proteinExistence type="inferred from homology"/>
<dbReference type="OMA" id="INNVVQW"/>
<protein>
    <recommendedName>
        <fullName evidence="4">Serine/threonine-protein kinase ATG1</fullName>
        <ecNumber evidence="3">2.7.11.1</ecNumber>
    </recommendedName>
    <alternativeName>
        <fullName evidence="15">Autophagy-related protein 1</fullName>
    </alternativeName>
    <alternativeName>
        <fullName evidence="5">Serine/threonine-protein kinase atg1</fullName>
    </alternativeName>
</protein>
<dbReference type="GO" id="GO:0015031">
    <property type="term" value="P:protein transport"/>
    <property type="evidence" value="ECO:0007669"/>
    <property type="project" value="UniProtKB-KW"/>
</dbReference>
<evidence type="ECO:0000256" key="17">
    <source>
        <dbReference type="PROSITE-ProRule" id="PRU10141"/>
    </source>
</evidence>
<dbReference type="Gene3D" id="1.10.510.10">
    <property type="entry name" value="Transferase(Phosphotransferase) domain 1"/>
    <property type="match status" value="1"/>
</dbReference>
<dbReference type="GO" id="GO:0012505">
    <property type="term" value="C:endomembrane system"/>
    <property type="evidence" value="ECO:0007669"/>
    <property type="project" value="UniProtKB-SubCell"/>
</dbReference>
<dbReference type="GO" id="GO:0010506">
    <property type="term" value="P:regulation of autophagy"/>
    <property type="evidence" value="ECO:0007669"/>
    <property type="project" value="InterPro"/>
</dbReference>
<gene>
    <name evidence="19" type="ORF">DIURU_005101</name>
</gene>
<dbReference type="PROSITE" id="PS00108">
    <property type="entry name" value="PROTEIN_KINASE_ST"/>
    <property type="match status" value="1"/>
</dbReference>
<feature type="domain" description="Protein kinase" evidence="18">
    <location>
        <begin position="9"/>
        <end position="308"/>
    </location>
</feature>
<organism evidence="19 20">
    <name type="scientific">Diutina rugosa</name>
    <name type="common">Yeast</name>
    <name type="synonym">Candida rugosa</name>
    <dbReference type="NCBI Taxonomy" id="5481"/>
    <lineage>
        <taxon>Eukaryota</taxon>
        <taxon>Fungi</taxon>
        <taxon>Dikarya</taxon>
        <taxon>Ascomycota</taxon>
        <taxon>Saccharomycotina</taxon>
        <taxon>Pichiomycetes</taxon>
        <taxon>Debaryomycetaceae</taxon>
        <taxon>Diutina</taxon>
    </lineage>
</organism>
<keyword evidence="11 17" id="KW-0067">ATP-binding</keyword>
<comment type="similarity">
    <text evidence="16">Belongs to the protein kinase superfamily. Ser/Thr protein kinase family. APG1/unc-51/ULK1 subfamily.</text>
</comment>
<comment type="caution">
    <text evidence="19">The sequence shown here is derived from an EMBL/GenBank/DDBJ whole genome shotgun (WGS) entry which is preliminary data.</text>
</comment>
<evidence type="ECO:0000259" key="18">
    <source>
        <dbReference type="PROSITE" id="PS50011"/>
    </source>
</evidence>
<keyword evidence="13" id="KW-0072">Autophagy</keyword>
<evidence type="ECO:0000256" key="5">
    <source>
        <dbReference type="ARBA" id="ARBA00019599"/>
    </source>
</evidence>
<keyword evidence="6" id="KW-0813">Transport</keyword>
<dbReference type="Pfam" id="PF12063">
    <property type="entry name" value="ATG1-like_MIT1"/>
    <property type="match status" value="1"/>
</dbReference>
<dbReference type="GeneID" id="54783752"/>
<accession>A0A642UEP6</accession>
<evidence type="ECO:0000256" key="14">
    <source>
        <dbReference type="ARBA" id="ARBA00023136"/>
    </source>
</evidence>
<keyword evidence="9 17" id="KW-0547">Nucleotide-binding</keyword>
<keyword evidence="20" id="KW-1185">Reference proteome</keyword>
<dbReference type="InterPro" id="IPR048941">
    <property type="entry name" value="ATG1-like_MIT2"/>
</dbReference>
<evidence type="ECO:0000256" key="2">
    <source>
        <dbReference type="ARBA" id="ARBA00004496"/>
    </source>
</evidence>
<name>A0A642UEP6_DIURU</name>
<dbReference type="VEuPathDB" id="FungiDB:DIURU_005101"/>
<dbReference type="SUPFAM" id="SSF56112">
    <property type="entry name" value="Protein kinase-like (PK-like)"/>
    <property type="match status" value="1"/>
</dbReference>
<dbReference type="Proteomes" id="UP000449547">
    <property type="component" value="Unassembled WGS sequence"/>
</dbReference>
<dbReference type="GO" id="GO:0000422">
    <property type="term" value="P:autophagy of mitochondrion"/>
    <property type="evidence" value="ECO:0007669"/>
    <property type="project" value="TreeGrafter"/>
</dbReference>
<dbReference type="GO" id="GO:0061709">
    <property type="term" value="P:reticulophagy"/>
    <property type="evidence" value="ECO:0007669"/>
    <property type="project" value="TreeGrafter"/>
</dbReference>
<evidence type="ECO:0000256" key="11">
    <source>
        <dbReference type="ARBA" id="ARBA00022840"/>
    </source>
</evidence>
<keyword evidence="7" id="KW-0963">Cytoplasm</keyword>
<dbReference type="FunFam" id="1.10.510.10:FF:000817">
    <property type="entry name" value="Serine/threonine-protein kinase ATG1"/>
    <property type="match status" value="1"/>
</dbReference>
<keyword evidence="10" id="KW-0418">Kinase</keyword>
<dbReference type="GO" id="GO:0005829">
    <property type="term" value="C:cytosol"/>
    <property type="evidence" value="ECO:0007669"/>
    <property type="project" value="TreeGrafter"/>
</dbReference>
<evidence type="ECO:0000313" key="20">
    <source>
        <dbReference type="Proteomes" id="UP000449547"/>
    </source>
</evidence>
<evidence type="ECO:0000256" key="9">
    <source>
        <dbReference type="ARBA" id="ARBA00022741"/>
    </source>
</evidence>
<dbReference type="PANTHER" id="PTHR24348">
    <property type="entry name" value="SERINE/THREONINE-PROTEIN KINASE UNC-51-RELATED"/>
    <property type="match status" value="1"/>
</dbReference>
<dbReference type="FunFam" id="3.30.200.20:FF:000042">
    <property type="entry name" value="Aurora kinase A"/>
    <property type="match status" value="1"/>
</dbReference>
<feature type="binding site" evidence="17">
    <location>
        <position position="38"/>
    </location>
    <ligand>
        <name>ATP</name>
        <dbReference type="ChEBI" id="CHEBI:30616"/>
    </ligand>
</feature>
<dbReference type="GO" id="GO:0042594">
    <property type="term" value="P:response to starvation"/>
    <property type="evidence" value="ECO:0007669"/>
    <property type="project" value="TreeGrafter"/>
</dbReference>
<dbReference type="Pfam" id="PF21127">
    <property type="entry name" value="ATG1-like_MIT2"/>
    <property type="match status" value="1"/>
</dbReference>
<dbReference type="Gene3D" id="3.30.200.20">
    <property type="entry name" value="Phosphorylase Kinase, domain 1"/>
    <property type="match status" value="1"/>
</dbReference>
<keyword evidence="8" id="KW-0808">Transferase</keyword>
<dbReference type="InterPro" id="IPR008271">
    <property type="entry name" value="Ser/Thr_kinase_AS"/>
</dbReference>
<dbReference type="InterPro" id="IPR017441">
    <property type="entry name" value="Protein_kinase_ATP_BS"/>
</dbReference>
<evidence type="ECO:0000313" key="19">
    <source>
        <dbReference type="EMBL" id="KAA8897670.1"/>
    </source>
</evidence>
<dbReference type="Pfam" id="PF00069">
    <property type="entry name" value="Pkinase"/>
    <property type="match status" value="1"/>
</dbReference>
<dbReference type="PANTHER" id="PTHR24348:SF22">
    <property type="entry name" value="NON-SPECIFIC SERINE_THREONINE PROTEIN KINASE"/>
    <property type="match status" value="1"/>
</dbReference>
<dbReference type="InterPro" id="IPR022708">
    <property type="entry name" value="Atg1-like_tMIT"/>
</dbReference>
<dbReference type="EC" id="2.7.11.1" evidence="3"/>
<dbReference type="GO" id="GO:0034727">
    <property type="term" value="P:piecemeal microautophagy of the nucleus"/>
    <property type="evidence" value="ECO:0007669"/>
    <property type="project" value="TreeGrafter"/>
</dbReference>
<evidence type="ECO:0000256" key="1">
    <source>
        <dbReference type="ARBA" id="ARBA00004308"/>
    </source>
</evidence>
<sequence length="783" mass="85646">MSKDTIGAYTIGAEIGKGSFATVYKCLDNRTHQAVAIKSIVRSKLKSRKLVENLEVEISILKTMRHPHIVMLLDYYQTASHFHLVMDYCSMGDLSYFIRKRHLLVKSHPVIASLLQRYPSAPASGPGLNTTVVIHFLQQLASALEFLREKSLVHRDIKPQNLLLCPPAHSQESFAAAGYAGLWELPILKIADFGFARVLPSTSLAETLCGSPLYMAPEILRYEKYNAKADLWSVGAVLYEMSCGRPPFKASNHIELLKTIERAQDRIKFPSPTTQEVPEPLKRLIRSLLRYNATERISFAEFFADELVTTKLEGNNTPLAPEMDENLYISEYISPLPQSERQAHPHAMIESKFADNQPSDEARIMQLIDKSSPQPQDPAEAGAVKAATASALADSAPAPPLAPAMSSPAPDAMADYVVVEKRAVEVNAVADAITNDRRASGDQGGGAHPALQIVNRRRPSFDRRMISLSPSSALSKAIGLASHRLFGTKADDDLPEAIAEHTGATFSTVISAPPAVVAQHMARPPVLPPSARAPASSMSASTAAVSGDAEVLQRLESLATKAHAIILFADVKFSQLVPMRPDDNDDGDGAADTLALPSKMVVQISEEGVALYVKTLSLLARAMEVASEWWYHEGMHAGVTQNTGAINELVQWVRDRFNEALERAEYLRLRLEDASHDSGSSDSEHAPPSATASQAAPIIASKLIFERGLEMSRNAAINELVKEDLKGCELAYSTAIWMLEALLDDEGDDEAKLDTHDRQMVEKFIVSIGNRLAVLRKKLELMV</sequence>
<keyword evidence="12" id="KW-0653">Protein transport</keyword>
<dbReference type="InterPro" id="IPR011009">
    <property type="entry name" value="Kinase-like_dom_sf"/>
</dbReference>
<evidence type="ECO:0000256" key="15">
    <source>
        <dbReference type="ARBA" id="ARBA00030237"/>
    </source>
</evidence>
<dbReference type="RefSeq" id="XP_034010098.1">
    <property type="nucleotide sequence ID" value="XM_034158047.1"/>
</dbReference>
<dbReference type="InterPro" id="IPR045269">
    <property type="entry name" value="Atg1-like"/>
</dbReference>
<evidence type="ECO:0000256" key="6">
    <source>
        <dbReference type="ARBA" id="ARBA00022448"/>
    </source>
</evidence>
<dbReference type="PROSITE" id="PS00107">
    <property type="entry name" value="PROTEIN_KINASE_ATP"/>
    <property type="match status" value="1"/>
</dbReference>
<evidence type="ECO:0000256" key="7">
    <source>
        <dbReference type="ARBA" id="ARBA00022490"/>
    </source>
</evidence>
<evidence type="ECO:0000256" key="12">
    <source>
        <dbReference type="ARBA" id="ARBA00022927"/>
    </source>
</evidence>
<comment type="subcellular location">
    <subcellularLocation>
        <location evidence="2">Cytoplasm</location>
    </subcellularLocation>
    <subcellularLocation>
        <location evidence="1">Endomembrane system</location>
    </subcellularLocation>
</comment>
<dbReference type="SMART" id="SM00220">
    <property type="entry name" value="S_TKc"/>
    <property type="match status" value="1"/>
</dbReference>
<evidence type="ECO:0000256" key="4">
    <source>
        <dbReference type="ARBA" id="ARBA00018572"/>
    </source>
</evidence>
<dbReference type="PROSITE" id="PS50011">
    <property type="entry name" value="PROTEIN_KINASE_DOM"/>
    <property type="match status" value="1"/>
</dbReference>
<dbReference type="AlphaFoldDB" id="A0A642UEP6"/>
<dbReference type="OrthoDB" id="346907at2759"/>
<dbReference type="GO" id="GO:0000045">
    <property type="term" value="P:autophagosome assembly"/>
    <property type="evidence" value="ECO:0007669"/>
    <property type="project" value="TreeGrafter"/>
</dbReference>
<dbReference type="InterPro" id="IPR000719">
    <property type="entry name" value="Prot_kinase_dom"/>
</dbReference>
<evidence type="ECO:0000256" key="3">
    <source>
        <dbReference type="ARBA" id="ARBA00012513"/>
    </source>
</evidence>
<dbReference type="GO" id="GO:0030447">
    <property type="term" value="P:filamentous growth"/>
    <property type="evidence" value="ECO:0007669"/>
    <property type="project" value="UniProtKB-ARBA"/>
</dbReference>
<evidence type="ECO:0000256" key="10">
    <source>
        <dbReference type="ARBA" id="ARBA00022777"/>
    </source>
</evidence>
<keyword evidence="14" id="KW-0472">Membrane</keyword>
<evidence type="ECO:0000256" key="8">
    <source>
        <dbReference type="ARBA" id="ARBA00022679"/>
    </source>
</evidence>
<evidence type="ECO:0000256" key="13">
    <source>
        <dbReference type="ARBA" id="ARBA00023006"/>
    </source>
</evidence>
<reference evidence="19 20" key="1">
    <citation type="submission" date="2019-07" db="EMBL/GenBank/DDBJ databases">
        <title>Genome assembly of two rare yeast pathogens: Diutina rugosa and Trichomonascus ciferrii.</title>
        <authorList>
            <person name="Mixao V."/>
            <person name="Saus E."/>
            <person name="Hansen A."/>
            <person name="Lass-Flor C."/>
            <person name="Gabaldon T."/>
        </authorList>
    </citation>
    <scope>NUCLEOTIDE SEQUENCE [LARGE SCALE GENOMIC DNA]</scope>
    <source>
        <strain evidence="19 20">CBS 613</strain>
    </source>
</reference>
<dbReference type="GO" id="GO:0034045">
    <property type="term" value="C:phagophore assembly site membrane"/>
    <property type="evidence" value="ECO:0007669"/>
    <property type="project" value="TreeGrafter"/>
</dbReference>
<dbReference type="GO" id="GO:0005776">
    <property type="term" value="C:autophagosome"/>
    <property type="evidence" value="ECO:0007669"/>
    <property type="project" value="TreeGrafter"/>
</dbReference>
<dbReference type="GO" id="GO:0004674">
    <property type="term" value="F:protein serine/threonine kinase activity"/>
    <property type="evidence" value="ECO:0007669"/>
    <property type="project" value="UniProtKB-EC"/>
</dbReference>
<dbReference type="EMBL" id="SWFT01000153">
    <property type="protein sequence ID" value="KAA8897670.1"/>
    <property type="molecule type" value="Genomic_DNA"/>
</dbReference>